<dbReference type="InParanoid" id="A0A165U0P3"/>
<dbReference type="Gene3D" id="1.25.40.10">
    <property type="entry name" value="Tetratricopeptide repeat domain"/>
    <property type="match status" value="1"/>
</dbReference>
<dbReference type="AlphaFoldDB" id="A0A165U0P3"/>
<evidence type="ECO:0000313" key="1">
    <source>
        <dbReference type="EMBL" id="KZT27466.1"/>
    </source>
</evidence>
<evidence type="ECO:0000313" key="2">
    <source>
        <dbReference type="Proteomes" id="UP000076761"/>
    </source>
</evidence>
<organism evidence="1 2">
    <name type="scientific">Neolentinus lepideus HHB14362 ss-1</name>
    <dbReference type="NCBI Taxonomy" id="1314782"/>
    <lineage>
        <taxon>Eukaryota</taxon>
        <taxon>Fungi</taxon>
        <taxon>Dikarya</taxon>
        <taxon>Basidiomycota</taxon>
        <taxon>Agaricomycotina</taxon>
        <taxon>Agaricomycetes</taxon>
        <taxon>Gloeophyllales</taxon>
        <taxon>Gloeophyllaceae</taxon>
        <taxon>Neolentinus</taxon>
    </lineage>
</organism>
<dbReference type="InterPro" id="IPR011990">
    <property type="entry name" value="TPR-like_helical_dom_sf"/>
</dbReference>
<accession>A0A165U0P3</accession>
<dbReference type="Proteomes" id="UP000076761">
    <property type="component" value="Unassembled WGS sequence"/>
</dbReference>
<keyword evidence="2" id="KW-1185">Reference proteome</keyword>
<name>A0A165U0P3_9AGAM</name>
<proteinExistence type="predicted"/>
<dbReference type="SUPFAM" id="SSF48452">
    <property type="entry name" value="TPR-like"/>
    <property type="match status" value="1"/>
</dbReference>
<dbReference type="EMBL" id="KV425562">
    <property type="protein sequence ID" value="KZT27466.1"/>
    <property type="molecule type" value="Genomic_DNA"/>
</dbReference>
<protein>
    <submittedName>
        <fullName evidence="1">Uncharacterized protein</fullName>
    </submittedName>
</protein>
<dbReference type="OrthoDB" id="9991317at2759"/>
<reference evidence="1 2" key="1">
    <citation type="journal article" date="2016" name="Mol. Biol. Evol.">
        <title>Comparative Genomics of Early-Diverging Mushroom-Forming Fungi Provides Insights into the Origins of Lignocellulose Decay Capabilities.</title>
        <authorList>
            <person name="Nagy L.G."/>
            <person name="Riley R."/>
            <person name="Tritt A."/>
            <person name="Adam C."/>
            <person name="Daum C."/>
            <person name="Floudas D."/>
            <person name="Sun H."/>
            <person name="Yadav J.S."/>
            <person name="Pangilinan J."/>
            <person name="Larsson K.H."/>
            <person name="Matsuura K."/>
            <person name="Barry K."/>
            <person name="Labutti K."/>
            <person name="Kuo R."/>
            <person name="Ohm R.A."/>
            <person name="Bhattacharya S.S."/>
            <person name="Shirouzu T."/>
            <person name="Yoshinaga Y."/>
            <person name="Martin F.M."/>
            <person name="Grigoriev I.V."/>
            <person name="Hibbett D.S."/>
        </authorList>
    </citation>
    <scope>NUCLEOTIDE SEQUENCE [LARGE SCALE GENOMIC DNA]</scope>
    <source>
        <strain evidence="1 2">HHB14362 ss-1</strain>
    </source>
</reference>
<sequence length="84" mass="9619">MLGQSYNRAGKQEDLDQAIKLYEEVLHLQPAPHDPERARTLNALSLCLCRQYVKSEHPEVLERAIALLQEAIQLCEHPDNNQTI</sequence>
<feature type="non-terminal residue" evidence="1">
    <location>
        <position position="84"/>
    </location>
</feature>
<gene>
    <name evidence="1" type="ORF">NEOLEDRAFT_1110944</name>
</gene>